<feature type="transmembrane region" description="Helical" evidence="5">
    <location>
        <begin position="181"/>
        <end position="207"/>
    </location>
</feature>
<sequence>MSERSVGTSLPFSDIDASWLVVPVGLIAAGVVLQVAPLSADATRMLAITLFCVALWVGSPVEPWFTALLCIGLIGGSFSTELALTGFQSPATWLVVAGILIGEAARKSGLADLVERAALYLLPTTAVEDAVVVYRYLLVTLSLGSLLLAVLIPSALVRVLILAPILASLGDLFSERRAKVGIFLGPLFVTFYGASGILTGSLANIIITGLIESSGGPTIAWGEWLLWLGPSMSLGRTILVIGIAYVLYRPTSQQRVETPEQADGLSVSARERRMLVFLAVGAVIWATDFVHGLHPLFGAVVVVLLAFMPRIGVAAPESVGDADFSIMFFLGAIFAIAEGLRQTGFTDAAATTLLSVLPSDPSLPLVLAAVVVSALALTLLMEGLAVASVLTPVLVTFAGNAGLPLVPIAMMEAVALNTYFFPYQSAVLVAILGSGMVNSVELTRMASICSIATLGILVPIQVAVFTLLM</sequence>
<dbReference type="GeneID" id="64824092"/>
<dbReference type="AlphaFoldDB" id="A0A495R1T6"/>
<organism evidence="6 7">
    <name type="scientific">Haloarcula quadrata</name>
    <dbReference type="NCBI Taxonomy" id="182779"/>
    <lineage>
        <taxon>Archaea</taxon>
        <taxon>Methanobacteriati</taxon>
        <taxon>Methanobacteriota</taxon>
        <taxon>Stenosarchaea group</taxon>
        <taxon>Halobacteria</taxon>
        <taxon>Halobacteriales</taxon>
        <taxon>Haloarculaceae</taxon>
        <taxon>Haloarcula</taxon>
    </lineage>
</organism>
<gene>
    <name evidence="6" type="ORF">BDK61_0497</name>
</gene>
<dbReference type="InterPro" id="IPR001898">
    <property type="entry name" value="SLC13A/DASS"/>
</dbReference>
<evidence type="ECO:0000256" key="3">
    <source>
        <dbReference type="ARBA" id="ARBA00022989"/>
    </source>
</evidence>
<evidence type="ECO:0000256" key="5">
    <source>
        <dbReference type="SAM" id="Phobius"/>
    </source>
</evidence>
<feature type="transmembrane region" description="Helical" evidence="5">
    <location>
        <begin position="393"/>
        <end position="415"/>
    </location>
</feature>
<dbReference type="GO" id="GO:0005886">
    <property type="term" value="C:plasma membrane"/>
    <property type="evidence" value="ECO:0007669"/>
    <property type="project" value="TreeGrafter"/>
</dbReference>
<feature type="transmembrane region" description="Helical" evidence="5">
    <location>
        <begin position="227"/>
        <end position="248"/>
    </location>
</feature>
<feature type="transmembrane region" description="Helical" evidence="5">
    <location>
        <begin position="447"/>
        <end position="468"/>
    </location>
</feature>
<feature type="transmembrane region" description="Helical" evidence="5">
    <location>
        <begin position="17"/>
        <end position="36"/>
    </location>
</feature>
<feature type="transmembrane region" description="Helical" evidence="5">
    <location>
        <begin position="87"/>
        <end position="105"/>
    </location>
</feature>
<feature type="transmembrane region" description="Helical" evidence="5">
    <location>
        <begin position="296"/>
        <end position="315"/>
    </location>
</feature>
<dbReference type="PANTHER" id="PTHR10283">
    <property type="entry name" value="SOLUTE CARRIER FAMILY 13 MEMBER"/>
    <property type="match status" value="1"/>
</dbReference>
<evidence type="ECO:0000313" key="7">
    <source>
        <dbReference type="Proteomes" id="UP000268233"/>
    </source>
</evidence>
<dbReference type="EMBL" id="RBWW01000001">
    <property type="protein sequence ID" value="RKS81223.1"/>
    <property type="molecule type" value="Genomic_DNA"/>
</dbReference>
<evidence type="ECO:0000256" key="4">
    <source>
        <dbReference type="ARBA" id="ARBA00023136"/>
    </source>
</evidence>
<dbReference type="PANTHER" id="PTHR10283:SF125">
    <property type="entry name" value="MG(2+)_CITRATE COMPLEX SECONDARY TRANSPORTER"/>
    <property type="match status" value="1"/>
</dbReference>
<evidence type="ECO:0000313" key="6">
    <source>
        <dbReference type="EMBL" id="RKS81223.1"/>
    </source>
</evidence>
<accession>A0A495R1T6</accession>
<feature type="transmembrane region" description="Helical" evidence="5">
    <location>
        <begin position="48"/>
        <end position="75"/>
    </location>
</feature>
<keyword evidence="2 5" id="KW-0812">Transmembrane</keyword>
<keyword evidence="3 5" id="KW-1133">Transmembrane helix</keyword>
<keyword evidence="7" id="KW-1185">Reference proteome</keyword>
<protein>
    <submittedName>
        <fullName evidence="6">Anion transporter</fullName>
    </submittedName>
</protein>
<dbReference type="Pfam" id="PF00939">
    <property type="entry name" value="Na_sulph_symp"/>
    <property type="match status" value="1"/>
</dbReference>
<feature type="transmembrane region" description="Helical" evidence="5">
    <location>
        <begin position="421"/>
        <end position="440"/>
    </location>
</feature>
<keyword evidence="4 5" id="KW-0472">Membrane</keyword>
<evidence type="ECO:0000256" key="1">
    <source>
        <dbReference type="ARBA" id="ARBA00004141"/>
    </source>
</evidence>
<evidence type="ECO:0000256" key="2">
    <source>
        <dbReference type="ARBA" id="ARBA00022692"/>
    </source>
</evidence>
<reference evidence="6 7" key="1">
    <citation type="submission" date="2018-10" db="EMBL/GenBank/DDBJ databases">
        <title>Genomic Encyclopedia of Archaeal and Bacterial Type Strains, Phase II (KMG-II): from individual species to whole genera.</title>
        <authorList>
            <person name="Goeker M."/>
        </authorList>
    </citation>
    <scope>NUCLEOTIDE SEQUENCE [LARGE SCALE GENOMIC DNA]</scope>
    <source>
        <strain evidence="6 7">DSM 11927</strain>
    </source>
</reference>
<comment type="caution">
    <text evidence="6">The sequence shown here is derived from an EMBL/GenBank/DDBJ whole genome shotgun (WGS) entry which is preliminary data.</text>
</comment>
<dbReference type="RefSeq" id="WP_004959766.1">
    <property type="nucleotide sequence ID" value="NZ_RBWW01000001.1"/>
</dbReference>
<feature type="transmembrane region" description="Helical" evidence="5">
    <location>
        <begin position="117"/>
        <end position="137"/>
    </location>
</feature>
<dbReference type="GO" id="GO:0022857">
    <property type="term" value="F:transmembrane transporter activity"/>
    <property type="evidence" value="ECO:0007669"/>
    <property type="project" value="InterPro"/>
</dbReference>
<dbReference type="Proteomes" id="UP000268233">
    <property type="component" value="Unassembled WGS sequence"/>
</dbReference>
<proteinExistence type="predicted"/>
<comment type="subcellular location">
    <subcellularLocation>
        <location evidence="1">Membrane</location>
        <topology evidence="1">Multi-pass membrane protein</topology>
    </subcellularLocation>
</comment>
<feature type="transmembrane region" description="Helical" evidence="5">
    <location>
        <begin position="274"/>
        <end position="290"/>
    </location>
</feature>
<feature type="transmembrane region" description="Helical" evidence="5">
    <location>
        <begin position="143"/>
        <end position="169"/>
    </location>
</feature>
<feature type="transmembrane region" description="Helical" evidence="5">
    <location>
        <begin position="361"/>
        <end position="381"/>
    </location>
</feature>
<feature type="transmembrane region" description="Helical" evidence="5">
    <location>
        <begin position="322"/>
        <end position="341"/>
    </location>
</feature>
<name>A0A495R1T6_9EURY</name>